<name>A0AAE0U8P6_9PEZI</name>
<dbReference type="EMBL" id="JAULSW010000001">
    <property type="protein sequence ID" value="KAK3394927.1"/>
    <property type="molecule type" value="Genomic_DNA"/>
</dbReference>
<dbReference type="Gene3D" id="1.10.8.10">
    <property type="entry name" value="DNA helicase RuvA subunit, C-terminal domain"/>
    <property type="match status" value="1"/>
</dbReference>
<feature type="region of interest" description="Disordered" evidence="1">
    <location>
        <begin position="258"/>
        <end position="285"/>
    </location>
</feature>
<feature type="domain" description="CUE" evidence="3">
    <location>
        <begin position="148"/>
        <end position="191"/>
    </location>
</feature>
<evidence type="ECO:0000259" key="3">
    <source>
        <dbReference type="PROSITE" id="PS51140"/>
    </source>
</evidence>
<evidence type="ECO:0000313" key="4">
    <source>
        <dbReference type="EMBL" id="KAK3394927.1"/>
    </source>
</evidence>
<gene>
    <name evidence="4" type="ORF">B0H63DRAFT_426919</name>
</gene>
<evidence type="ECO:0000259" key="2">
    <source>
        <dbReference type="PROSITE" id="PS50828"/>
    </source>
</evidence>
<feature type="compositionally biased region" description="Basic residues" evidence="1">
    <location>
        <begin position="216"/>
        <end position="230"/>
    </location>
</feature>
<sequence>MGRKKKVVPSQEPPPNRVEIENLLKKKLIDEFAAVLEEPLILAIVSEREDIKAKYDEIRSILVSLADSSGAEAATGFDPSGLGCLPDDFESLGFDGTASVNGMSNGGKSLTATDNTTTVSESSGASISSGSSGSSGSAPLFTDQENVCESDKVENLRLIFPNFNDHTIRFTLKDSRGDLERAFDLLLNRQFLEESGELLKGVDSFFVHDEDERQPKKGKTNAKRSKPTKGKKKLALDYTVVSPTIDDEELEGAKGPVQLPRSRILGPSRPVVSSSASRATPTNYDDDWQRSHFRAAAAGLNRMGPLGRQGASVYIGRAQESARQQAACVSSLAEQHVDRQSTADKIDLHGVTVLDGVRIAKHRVWRWWDSLGEFREAKARRDSFTVVTGVGHHSANGVSRLRQAVGAALKNDGWKVEVGTGQYFISGRARSVSSP</sequence>
<dbReference type="PROSITE" id="PS51140">
    <property type="entry name" value="CUE"/>
    <property type="match status" value="1"/>
</dbReference>
<dbReference type="PANTHER" id="PTHR46535">
    <property type="entry name" value="NEDD4-BINDING PROTEIN 2"/>
    <property type="match status" value="1"/>
</dbReference>
<reference evidence="4" key="1">
    <citation type="journal article" date="2023" name="Mol. Phylogenet. Evol.">
        <title>Genome-scale phylogeny and comparative genomics of the fungal order Sordariales.</title>
        <authorList>
            <person name="Hensen N."/>
            <person name="Bonometti L."/>
            <person name="Westerberg I."/>
            <person name="Brannstrom I.O."/>
            <person name="Guillou S."/>
            <person name="Cros-Aarteil S."/>
            <person name="Calhoun S."/>
            <person name="Haridas S."/>
            <person name="Kuo A."/>
            <person name="Mondo S."/>
            <person name="Pangilinan J."/>
            <person name="Riley R."/>
            <person name="LaButti K."/>
            <person name="Andreopoulos B."/>
            <person name="Lipzen A."/>
            <person name="Chen C."/>
            <person name="Yan M."/>
            <person name="Daum C."/>
            <person name="Ng V."/>
            <person name="Clum A."/>
            <person name="Steindorff A."/>
            <person name="Ohm R.A."/>
            <person name="Martin F."/>
            <person name="Silar P."/>
            <person name="Natvig D.O."/>
            <person name="Lalanne C."/>
            <person name="Gautier V."/>
            <person name="Ament-Velasquez S.L."/>
            <person name="Kruys A."/>
            <person name="Hutchinson M.I."/>
            <person name="Powell A.J."/>
            <person name="Barry K."/>
            <person name="Miller A.N."/>
            <person name="Grigoriev I.V."/>
            <person name="Debuchy R."/>
            <person name="Gladieux P."/>
            <person name="Hiltunen Thoren M."/>
            <person name="Johannesson H."/>
        </authorList>
    </citation>
    <scope>NUCLEOTIDE SEQUENCE</scope>
    <source>
        <strain evidence="4">CBS 232.78</strain>
    </source>
</reference>
<dbReference type="Proteomes" id="UP001285441">
    <property type="component" value="Unassembled WGS sequence"/>
</dbReference>
<dbReference type="SUPFAM" id="SSF160443">
    <property type="entry name" value="SMR domain-like"/>
    <property type="match status" value="1"/>
</dbReference>
<organism evidence="4 5">
    <name type="scientific">Podospora didyma</name>
    <dbReference type="NCBI Taxonomy" id="330526"/>
    <lineage>
        <taxon>Eukaryota</taxon>
        <taxon>Fungi</taxon>
        <taxon>Dikarya</taxon>
        <taxon>Ascomycota</taxon>
        <taxon>Pezizomycotina</taxon>
        <taxon>Sordariomycetes</taxon>
        <taxon>Sordariomycetidae</taxon>
        <taxon>Sordariales</taxon>
        <taxon>Podosporaceae</taxon>
        <taxon>Podospora</taxon>
    </lineage>
</organism>
<dbReference type="Gene3D" id="3.30.1370.110">
    <property type="match status" value="1"/>
</dbReference>
<feature type="region of interest" description="Disordered" evidence="1">
    <location>
        <begin position="104"/>
        <end position="142"/>
    </location>
</feature>
<accession>A0AAE0U8P6</accession>
<dbReference type="SUPFAM" id="SSF46934">
    <property type="entry name" value="UBA-like"/>
    <property type="match status" value="1"/>
</dbReference>
<dbReference type="GO" id="GO:0043130">
    <property type="term" value="F:ubiquitin binding"/>
    <property type="evidence" value="ECO:0007669"/>
    <property type="project" value="InterPro"/>
</dbReference>
<dbReference type="InterPro" id="IPR052772">
    <property type="entry name" value="Endo/PolyKinase_Domain-Protein"/>
</dbReference>
<dbReference type="GO" id="GO:0005634">
    <property type="term" value="C:nucleus"/>
    <property type="evidence" value="ECO:0007669"/>
    <property type="project" value="TreeGrafter"/>
</dbReference>
<keyword evidence="5" id="KW-1185">Reference proteome</keyword>
<dbReference type="GO" id="GO:0004519">
    <property type="term" value="F:endonuclease activity"/>
    <property type="evidence" value="ECO:0007669"/>
    <property type="project" value="TreeGrafter"/>
</dbReference>
<dbReference type="CDD" id="cd14279">
    <property type="entry name" value="CUE"/>
    <property type="match status" value="1"/>
</dbReference>
<feature type="compositionally biased region" description="Low complexity" evidence="1">
    <location>
        <begin position="120"/>
        <end position="137"/>
    </location>
</feature>
<evidence type="ECO:0000313" key="5">
    <source>
        <dbReference type="Proteomes" id="UP001285441"/>
    </source>
</evidence>
<evidence type="ECO:0000256" key="1">
    <source>
        <dbReference type="SAM" id="MobiDB-lite"/>
    </source>
</evidence>
<protein>
    <recommendedName>
        <fullName evidence="6">Smr domain-containing protein</fullName>
    </recommendedName>
</protein>
<dbReference type="AlphaFoldDB" id="A0AAE0U8P6"/>
<dbReference type="InterPro" id="IPR003892">
    <property type="entry name" value="CUE"/>
</dbReference>
<dbReference type="Pfam" id="PF02845">
    <property type="entry name" value="CUE"/>
    <property type="match status" value="1"/>
</dbReference>
<dbReference type="InterPro" id="IPR036063">
    <property type="entry name" value="Smr_dom_sf"/>
</dbReference>
<reference evidence="4" key="2">
    <citation type="submission" date="2023-06" db="EMBL/GenBank/DDBJ databases">
        <authorList>
            <consortium name="Lawrence Berkeley National Laboratory"/>
            <person name="Haridas S."/>
            <person name="Hensen N."/>
            <person name="Bonometti L."/>
            <person name="Westerberg I."/>
            <person name="Brannstrom I.O."/>
            <person name="Guillou S."/>
            <person name="Cros-Aarteil S."/>
            <person name="Calhoun S."/>
            <person name="Kuo A."/>
            <person name="Mondo S."/>
            <person name="Pangilinan J."/>
            <person name="Riley R."/>
            <person name="LaButti K."/>
            <person name="Andreopoulos B."/>
            <person name="Lipzen A."/>
            <person name="Chen C."/>
            <person name="Yanf M."/>
            <person name="Daum C."/>
            <person name="Ng V."/>
            <person name="Clum A."/>
            <person name="Steindorff A."/>
            <person name="Ohm R."/>
            <person name="Martin F."/>
            <person name="Silar P."/>
            <person name="Natvig D."/>
            <person name="Lalanne C."/>
            <person name="Gautier V."/>
            <person name="Ament-velasquez S.L."/>
            <person name="Kruys A."/>
            <person name="Hutchinson M.I."/>
            <person name="Powell A.J."/>
            <person name="Barry K."/>
            <person name="Miller A.N."/>
            <person name="Grigoriev I.V."/>
            <person name="Debuchy R."/>
            <person name="Gladieux P."/>
            <person name="Thoren M.H."/>
            <person name="Johannesson H."/>
        </authorList>
    </citation>
    <scope>NUCLEOTIDE SEQUENCE</scope>
    <source>
        <strain evidence="4">CBS 232.78</strain>
    </source>
</reference>
<feature type="region of interest" description="Disordered" evidence="1">
    <location>
        <begin position="210"/>
        <end position="230"/>
    </location>
</feature>
<feature type="domain" description="Smr" evidence="2">
    <location>
        <begin position="346"/>
        <end position="417"/>
    </location>
</feature>
<feature type="compositionally biased region" description="Low complexity" evidence="1">
    <location>
        <begin position="268"/>
        <end position="282"/>
    </location>
</feature>
<evidence type="ECO:0008006" key="6">
    <source>
        <dbReference type="Google" id="ProtNLM"/>
    </source>
</evidence>
<dbReference type="InterPro" id="IPR009060">
    <property type="entry name" value="UBA-like_sf"/>
</dbReference>
<proteinExistence type="predicted"/>
<dbReference type="PROSITE" id="PS50828">
    <property type="entry name" value="SMR"/>
    <property type="match status" value="1"/>
</dbReference>
<comment type="caution">
    <text evidence="4">The sequence shown here is derived from an EMBL/GenBank/DDBJ whole genome shotgun (WGS) entry which is preliminary data.</text>
</comment>
<dbReference type="PANTHER" id="PTHR46535:SF1">
    <property type="entry name" value="NEDD4-BINDING PROTEIN 2"/>
    <property type="match status" value="1"/>
</dbReference>
<feature type="compositionally biased region" description="Polar residues" evidence="1">
    <location>
        <begin position="104"/>
        <end position="119"/>
    </location>
</feature>
<dbReference type="SMART" id="SM00463">
    <property type="entry name" value="SMR"/>
    <property type="match status" value="1"/>
</dbReference>
<dbReference type="InterPro" id="IPR002625">
    <property type="entry name" value="Smr_dom"/>
</dbReference>